<dbReference type="Proteomes" id="UP000466578">
    <property type="component" value="Chromosome"/>
</dbReference>
<dbReference type="SUPFAM" id="SSF53955">
    <property type="entry name" value="Lysozyme-like"/>
    <property type="match status" value="1"/>
</dbReference>
<feature type="compositionally biased region" description="Pro residues" evidence="1">
    <location>
        <begin position="764"/>
        <end position="779"/>
    </location>
</feature>
<gene>
    <name evidence="3" type="ORF">MPRI_46400</name>
</gene>
<feature type="domain" description="Transglycosylase SLT" evidence="2">
    <location>
        <begin position="394"/>
        <end position="462"/>
    </location>
</feature>
<organism evidence="3 4">
    <name type="scientific">Mycobacterium paraintracellulare</name>
    <dbReference type="NCBI Taxonomy" id="1138383"/>
    <lineage>
        <taxon>Bacteria</taxon>
        <taxon>Bacillati</taxon>
        <taxon>Actinomycetota</taxon>
        <taxon>Actinomycetes</taxon>
        <taxon>Mycobacteriales</taxon>
        <taxon>Mycobacteriaceae</taxon>
        <taxon>Mycobacterium</taxon>
        <taxon>Mycobacterium avium complex (MAC)</taxon>
    </lineage>
</organism>
<evidence type="ECO:0000313" key="3">
    <source>
        <dbReference type="EMBL" id="BBY72453.1"/>
    </source>
</evidence>
<dbReference type="RefSeq" id="WP_014384877.1">
    <property type="nucleotide sequence ID" value="NC_016948.1"/>
</dbReference>
<accession>A0ABM7KCJ0</accession>
<feature type="region of interest" description="Disordered" evidence="1">
    <location>
        <begin position="666"/>
        <end position="787"/>
    </location>
</feature>
<evidence type="ECO:0000259" key="2">
    <source>
        <dbReference type="Pfam" id="PF01464"/>
    </source>
</evidence>
<feature type="compositionally biased region" description="Low complexity" evidence="1">
    <location>
        <begin position="753"/>
        <end position="763"/>
    </location>
</feature>
<reference evidence="3 4" key="1">
    <citation type="journal article" date="2019" name="Emerg. Microbes Infect.">
        <title>Comprehensive subspecies identification of 175 nontuberculous mycobacteria species based on 7547 genomic profiles.</title>
        <authorList>
            <person name="Matsumoto Y."/>
            <person name="Kinjo T."/>
            <person name="Motooka D."/>
            <person name="Nabeya D."/>
            <person name="Jung N."/>
            <person name="Uechi K."/>
            <person name="Horii T."/>
            <person name="Iida T."/>
            <person name="Fujita J."/>
            <person name="Nakamura S."/>
        </authorList>
    </citation>
    <scope>NUCLEOTIDE SEQUENCE [LARGE SCALE GENOMIC DNA]</scope>
    <source>
        <strain evidence="3 4">JCM 30622</strain>
    </source>
</reference>
<proteinExistence type="predicted"/>
<evidence type="ECO:0000313" key="4">
    <source>
        <dbReference type="Proteomes" id="UP000466578"/>
    </source>
</evidence>
<feature type="compositionally biased region" description="Basic and acidic residues" evidence="1">
    <location>
        <begin position="90"/>
        <end position="100"/>
    </location>
</feature>
<dbReference type="InterPro" id="IPR023346">
    <property type="entry name" value="Lysozyme-like_dom_sf"/>
</dbReference>
<feature type="compositionally biased region" description="Polar residues" evidence="1">
    <location>
        <begin position="734"/>
        <end position="744"/>
    </location>
</feature>
<sequence length="879" mass="89291">MATKLASGYIELTVKSNVKKNVNDELADVEKQSKKTADTIDKNLSKGAERATKSTKDLGKELDNARGKAKQTGDDLEKSVTRGAKNAGKSVEKEISDGGKRASKSITDDILDGARKAGQDGGKALNDALVHAAGEGGKAIGKAISDTAVGDWLRDIRDKAEPVLDVTHAIGDAFYAFKDKDIAGGLSSAADALTKMGQTDAGRTVQDLATKAEPLQVMFSDIKGSIEGTTEGLLTLAGNSGKIAGGLSVISAAAGPLAATFAMLQAMPGWSEGASGVLDQIQGKKGFNANDWFNTFVPATGIINEALGPVTNGPDPTKGFQSPVQGKPGVSAIPLPGSAPAVEPGYTAVQGSSDPFAALAPQSGAKPVAPSGLTGPKGAVFNAMTAAGFPASEFSALDSIVSRESSWNPGATNPKSGAYGLFQFLGHQGDKYGALGGYSADPAQQANAGMAYIKDRYGTPSNAKAFWDSHGWYDDGGLLPPGITIAHNETGKPELILTQDQLKGTQAPPGGMDLSALLGGQDQQAVDDPAALGAMGGPGGKDLRTQGYIPAGAGGGGVAGSSFYSGALQMGAQAINGLIDQAASAAATAVSAAATAGSFGAGGQAAGPASSFLIGIGTQAAKRGVQYGFQMAGILGDAATEILMPFGVPRFFQTDPTQFMPQLPGQAAAVTTGEKAQQQQDNPAAANQPGMNPSGPVQPGQMPGQQPVGAPTPIAQPGTGDFTPAATGVPGLSGPNQTAPQTPDINAGPMPKAAMPPTAGTPQQPAPAPAPKPSNPPGPLDFLPLDMPNVFDDGGWLMPGGLAINKSNQPEPILNAAQWDNIGALAKRSQTMVPDPSQSAYSPDYSVRIDSVTVKDVNELMSEANSRQRLQMMRHAGRP</sequence>
<feature type="compositionally biased region" description="Low complexity" evidence="1">
    <location>
        <begin position="676"/>
        <end position="709"/>
    </location>
</feature>
<feature type="region of interest" description="Disordered" evidence="1">
    <location>
        <begin position="29"/>
        <end position="104"/>
    </location>
</feature>
<keyword evidence="4" id="KW-1185">Reference proteome</keyword>
<feature type="compositionally biased region" description="Basic and acidic residues" evidence="1">
    <location>
        <begin position="29"/>
        <end position="80"/>
    </location>
</feature>
<evidence type="ECO:0000256" key="1">
    <source>
        <dbReference type="SAM" id="MobiDB-lite"/>
    </source>
</evidence>
<dbReference type="Gene3D" id="1.10.530.10">
    <property type="match status" value="1"/>
</dbReference>
<dbReference type="Pfam" id="PF01464">
    <property type="entry name" value="SLT"/>
    <property type="match status" value="1"/>
</dbReference>
<name>A0ABM7KCJ0_9MYCO</name>
<dbReference type="GeneID" id="45454958"/>
<dbReference type="EMBL" id="AP022597">
    <property type="protein sequence ID" value="BBY72453.1"/>
    <property type="molecule type" value="Genomic_DNA"/>
</dbReference>
<dbReference type="InterPro" id="IPR008258">
    <property type="entry name" value="Transglycosylase_SLT_dom_1"/>
</dbReference>
<protein>
    <recommendedName>
        <fullName evidence="2">Transglycosylase SLT domain-containing protein</fullName>
    </recommendedName>
</protein>